<dbReference type="SMART" id="SM00382">
    <property type="entry name" value="AAA"/>
    <property type="match status" value="1"/>
</dbReference>
<evidence type="ECO:0000256" key="1">
    <source>
        <dbReference type="ARBA" id="ARBA00004651"/>
    </source>
</evidence>
<keyword evidence="5 7" id="KW-1133">Transmembrane helix</keyword>
<dbReference type="InterPro" id="IPR011527">
    <property type="entry name" value="ABC1_TM_dom"/>
</dbReference>
<evidence type="ECO:0000256" key="6">
    <source>
        <dbReference type="ARBA" id="ARBA00023136"/>
    </source>
</evidence>
<dbReference type="GO" id="GO:0016887">
    <property type="term" value="F:ATP hydrolysis activity"/>
    <property type="evidence" value="ECO:0007669"/>
    <property type="project" value="InterPro"/>
</dbReference>
<dbReference type="SUPFAM" id="SSF52540">
    <property type="entry name" value="P-loop containing nucleoside triphosphate hydrolases"/>
    <property type="match status" value="1"/>
</dbReference>
<dbReference type="InterPro" id="IPR017871">
    <property type="entry name" value="ABC_transporter-like_CS"/>
</dbReference>
<dbReference type="CDD" id="cd03228">
    <property type="entry name" value="ABCC_MRP_Like"/>
    <property type="match status" value="1"/>
</dbReference>
<dbReference type="SUPFAM" id="SSF90123">
    <property type="entry name" value="ABC transporter transmembrane region"/>
    <property type="match status" value="1"/>
</dbReference>
<dbReference type="InterPro" id="IPR039421">
    <property type="entry name" value="Type_1_exporter"/>
</dbReference>
<evidence type="ECO:0000256" key="3">
    <source>
        <dbReference type="ARBA" id="ARBA00022741"/>
    </source>
</evidence>
<dbReference type="InterPro" id="IPR014216">
    <property type="entry name" value="ABC_transptr_CydD"/>
</dbReference>
<evidence type="ECO:0000313" key="11">
    <source>
        <dbReference type="Proteomes" id="UP000199019"/>
    </source>
</evidence>
<sequence>MRPFDPQLLRAAPAARRPVVALAVVGVLQGVATIATAFALTAVVLAVVKGMPVGRPGAWLAGLFALRAALSWTSERVSAWAGSRVSAALREQLLAAWLRADADRRPDPSHAVALAAQGTSSVEPYVAKYLPALVTAAVVPPLAIATLAVVDWPSALIVVLTVPLLPVFAALIGASTRDATQRRWQALSALSGHFLDVMRGLPTLVGYGRATRQVETISSVSQRHRRTTMETLRLAFLSSAALELLATISVAMVAVTVGIRLSHGSVALGTGLVAILLAPEAYWPIRRVGAEFHAAADGAEALADIQGHLATGTGSEVAAAGAGRDDAARRLAASLARPATVVASGLTYTYPGTTVPVLDGVSLTAGPGLTVLTGPSGTGKTTLLEVLAGIRVPQAGTLSTPAAHLVSQRPFLTADTVRSNLALGTAAGQDACWQALRDVGLDGVVAAMPQGLDTRIGDDGFGLSAGQRARLVLARATLSEATVVLLDEPTAHLDPESAGIAHEAIRTLAARRCVVAVSHRPELVAAADAHVHLEQGRTTHSDSRQDREAQQ</sequence>
<dbReference type="Pfam" id="PF00005">
    <property type="entry name" value="ABC_tran"/>
    <property type="match status" value="1"/>
</dbReference>
<comment type="subcellular location">
    <subcellularLocation>
        <location evidence="1">Cell membrane</location>
        <topology evidence="1">Multi-pass membrane protein</topology>
    </subcellularLocation>
</comment>
<dbReference type="GO" id="GO:0042883">
    <property type="term" value="P:cysteine transport"/>
    <property type="evidence" value="ECO:0007669"/>
    <property type="project" value="InterPro"/>
</dbReference>
<dbReference type="PANTHER" id="PTHR24221:SF590">
    <property type="entry name" value="COMPONENT LINKED WITH THE ASSEMBLY OF CYTOCHROME' TRANSPORT TRANSMEMBRANE ATP-BINDING PROTEIN ABC TRANSPORTER CYDD-RELATED"/>
    <property type="match status" value="1"/>
</dbReference>
<dbReference type="InterPro" id="IPR027417">
    <property type="entry name" value="P-loop_NTPase"/>
</dbReference>
<name>A0A1H9XQN7_9MICO</name>
<dbReference type="RefSeq" id="WP_091762536.1">
    <property type="nucleotide sequence ID" value="NZ_FOHB01000010.1"/>
</dbReference>
<dbReference type="CDD" id="cd18584">
    <property type="entry name" value="ABC_6TM_AarD_CydD"/>
    <property type="match status" value="1"/>
</dbReference>
<organism evidence="10 11">
    <name type="scientific">Pedococcus cremeus</name>
    <dbReference type="NCBI Taxonomy" id="587636"/>
    <lineage>
        <taxon>Bacteria</taxon>
        <taxon>Bacillati</taxon>
        <taxon>Actinomycetota</taxon>
        <taxon>Actinomycetes</taxon>
        <taxon>Micrococcales</taxon>
        <taxon>Intrasporangiaceae</taxon>
        <taxon>Pedococcus</taxon>
    </lineage>
</organism>
<gene>
    <name evidence="10" type="ORF">SAMN05216199_0138</name>
</gene>
<dbReference type="InterPro" id="IPR003593">
    <property type="entry name" value="AAA+_ATPase"/>
</dbReference>
<keyword evidence="2 7" id="KW-0812">Transmembrane</keyword>
<protein>
    <submittedName>
        <fullName evidence="10">ATP-binding cassette, subfamily C, CydD/ATP-binding cassette, subfamily C, CydCD</fullName>
    </submittedName>
</protein>
<feature type="transmembrane region" description="Helical" evidence="7">
    <location>
        <begin position="20"/>
        <end position="48"/>
    </location>
</feature>
<keyword evidence="3" id="KW-0547">Nucleotide-binding</keyword>
<dbReference type="InterPro" id="IPR003439">
    <property type="entry name" value="ABC_transporter-like_ATP-bd"/>
</dbReference>
<evidence type="ECO:0000256" key="2">
    <source>
        <dbReference type="ARBA" id="ARBA00022692"/>
    </source>
</evidence>
<accession>A0A1H9XQN7</accession>
<dbReference type="Proteomes" id="UP000199019">
    <property type="component" value="Unassembled WGS sequence"/>
</dbReference>
<dbReference type="PANTHER" id="PTHR24221">
    <property type="entry name" value="ATP-BINDING CASSETTE SUB-FAMILY B"/>
    <property type="match status" value="1"/>
</dbReference>
<keyword evidence="4 10" id="KW-0067">ATP-binding</keyword>
<feature type="transmembrane region" description="Helical" evidence="7">
    <location>
        <begin position="129"/>
        <end position="149"/>
    </location>
</feature>
<dbReference type="Gene3D" id="3.40.50.300">
    <property type="entry name" value="P-loop containing nucleotide triphosphate hydrolases"/>
    <property type="match status" value="1"/>
</dbReference>
<evidence type="ECO:0000313" key="10">
    <source>
        <dbReference type="EMBL" id="SES48476.1"/>
    </source>
</evidence>
<feature type="domain" description="ABC transmembrane type-1" evidence="9">
    <location>
        <begin position="20"/>
        <end position="297"/>
    </location>
</feature>
<evidence type="ECO:0000256" key="5">
    <source>
        <dbReference type="ARBA" id="ARBA00022989"/>
    </source>
</evidence>
<dbReference type="Pfam" id="PF00664">
    <property type="entry name" value="ABC_membrane"/>
    <property type="match status" value="1"/>
</dbReference>
<dbReference type="NCBIfam" id="TIGR02857">
    <property type="entry name" value="CydD"/>
    <property type="match status" value="1"/>
</dbReference>
<feature type="transmembrane region" description="Helical" evidence="7">
    <location>
        <begin position="234"/>
        <end position="259"/>
    </location>
</feature>
<dbReference type="OrthoDB" id="3237158at2"/>
<evidence type="ECO:0000259" key="9">
    <source>
        <dbReference type="PROSITE" id="PS50929"/>
    </source>
</evidence>
<feature type="domain" description="ABC transporter" evidence="8">
    <location>
        <begin position="341"/>
        <end position="551"/>
    </location>
</feature>
<keyword evidence="6 7" id="KW-0472">Membrane</keyword>
<dbReference type="GO" id="GO:0005886">
    <property type="term" value="C:plasma membrane"/>
    <property type="evidence" value="ECO:0007669"/>
    <property type="project" value="UniProtKB-SubCell"/>
</dbReference>
<proteinExistence type="predicted"/>
<dbReference type="Gene3D" id="1.20.1560.10">
    <property type="entry name" value="ABC transporter type 1, transmembrane domain"/>
    <property type="match status" value="1"/>
</dbReference>
<dbReference type="GO" id="GO:0140359">
    <property type="term" value="F:ABC-type transporter activity"/>
    <property type="evidence" value="ECO:0007669"/>
    <property type="project" value="InterPro"/>
</dbReference>
<dbReference type="GO" id="GO:0005524">
    <property type="term" value="F:ATP binding"/>
    <property type="evidence" value="ECO:0007669"/>
    <property type="project" value="UniProtKB-KW"/>
</dbReference>
<dbReference type="STRING" id="587636.SAMN05216199_0138"/>
<dbReference type="InterPro" id="IPR036640">
    <property type="entry name" value="ABC1_TM_sf"/>
</dbReference>
<dbReference type="PROSITE" id="PS50893">
    <property type="entry name" value="ABC_TRANSPORTER_2"/>
    <property type="match status" value="1"/>
</dbReference>
<dbReference type="EMBL" id="FOHB01000010">
    <property type="protein sequence ID" value="SES48476.1"/>
    <property type="molecule type" value="Genomic_DNA"/>
</dbReference>
<dbReference type="PROSITE" id="PS00211">
    <property type="entry name" value="ABC_TRANSPORTER_1"/>
    <property type="match status" value="1"/>
</dbReference>
<keyword evidence="11" id="KW-1185">Reference proteome</keyword>
<evidence type="ECO:0000256" key="4">
    <source>
        <dbReference type="ARBA" id="ARBA00022840"/>
    </source>
</evidence>
<evidence type="ECO:0000259" key="8">
    <source>
        <dbReference type="PROSITE" id="PS50893"/>
    </source>
</evidence>
<evidence type="ECO:0000256" key="7">
    <source>
        <dbReference type="SAM" id="Phobius"/>
    </source>
</evidence>
<feature type="transmembrane region" description="Helical" evidence="7">
    <location>
        <begin position="155"/>
        <end position="174"/>
    </location>
</feature>
<reference evidence="11" key="1">
    <citation type="submission" date="2016-10" db="EMBL/GenBank/DDBJ databases">
        <authorList>
            <person name="Varghese N."/>
            <person name="Submissions S."/>
        </authorList>
    </citation>
    <scope>NUCLEOTIDE SEQUENCE [LARGE SCALE GENOMIC DNA]</scope>
    <source>
        <strain evidence="11">CGMCC 1.6963</strain>
    </source>
</reference>
<dbReference type="PROSITE" id="PS50929">
    <property type="entry name" value="ABC_TM1F"/>
    <property type="match status" value="1"/>
</dbReference>
<dbReference type="AlphaFoldDB" id="A0A1H9XQN7"/>